<accession>A0A8J2NT98</accession>
<feature type="compositionally biased region" description="Low complexity" evidence="1">
    <location>
        <begin position="1"/>
        <end position="16"/>
    </location>
</feature>
<feature type="region of interest" description="Disordered" evidence="1">
    <location>
        <begin position="1"/>
        <end position="32"/>
    </location>
</feature>
<dbReference type="AlphaFoldDB" id="A0A8J2NT98"/>
<name>A0A8J2NT98_9HEXA</name>
<comment type="caution">
    <text evidence="2">The sequence shown here is derived from an EMBL/GenBank/DDBJ whole genome shotgun (WGS) entry which is preliminary data.</text>
</comment>
<keyword evidence="3" id="KW-1185">Reference proteome</keyword>
<sequence length="174" mass="19961">MGLNKKNSSENLNSTSGLEDETDQLHWTGNKSRIKPRVKDRFPIRSKSLPALKCIVKESLIKQTSVDTEGSGKIIIDERKKSSESDSNKKFLVRQCRVYRKQISDTSEETKRRAEWRTLQQHYYPEGGWGWLVLLAAVFSHALAHGAQLSLSNVIYGQFQRGKGIYIRCHFLYS</sequence>
<gene>
    <name evidence="2" type="ORF">AFUS01_LOCUS14177</name>
</gene>
<reference evidence="2" key="1">
    <citation type="submission" date="2021-06" db="EMBL/GenBank/DDBJ databases">
        <authorList>
            <person name="Hodson N. C."/>
            <person name="Mongue J. A."/>
            <person name="Jaron S. K."/>
        </authorList>
    </citation>
    <scope>NUCLEOTIDE SEQUENCE</scope>
</reference>
<protein>
    <submittedName>
        <fullName evidence="2">Uncharacterized protein</fullName>
    </submittedName>
</protein>
<dbReference type="OrthoDB" id="6499973at2759"/>
<organism evidence="2 3">
    <name type="scientific">Allacma fusca</name>
    <dbReference type="NCBI Taxonomy" id="39272"/>
    <lineage>
        <taxon>Eukaryota</taxon>
        <taxon>Metazoa</taxon>
        <taxon>Ecdysozoa</taxon>
        <taxon>Arthropoda</taxon>
        <taxon>Hexapoda</taxon>
        <taxon>Collembola</taxon>
        <taxon>Symphypleona</taxon>
        <taxon>Sminthuridae</taxon>
        <taxon>Allacma</taxon>
    </lineage>
</organism>
<dbReference type="Proteomes" id="UP000708208">
    <property type="component" value="Unassembled WGS sequence"/>
</dbReference>
<evidence type="ECO:0000256" key="1">
    <source>
        <dbReference type="SAM" id="MobiDB-lite"/>
    </source>
</evidence>
<proteinExistence type="predicted"/>
<evidence type="ECO:0000313" key="2">
    <source>
        <dbReference type="EMBL" id="CAG7725207.1"/>
    </source>
</evidence>
<evidence type="ECO:0000313" key="3">
    <source>
        <dbReference type="Proteomes" id="UP000708208"/>
    </source>
</evidence>
<dbReference type="EMBL" id="CAJVCH010118812">
    <property type="protein sequence ID" value="CAG7725207.1"/>
    <property type="molecule type" value="Genomic_DNA"/>
</dbReference>